<dbReference type="EMBL" id="QNUL01000005">
    <property type="protein sequence ID" value="REA62511.1"/>
    <property type="molecule type" value="Genomic_DNA"/>
</dbReference>
<keyword evidence="6" id="KW-0812">Transmembrane</keyword>
<evidence type="ECO:0000259" key="8">
    <source>
        <dbReference type="PROSITE" id="PS50109"/>
    </source>
</evidence>
<feature type="transmembrane region" description="Helical" evidence="6">
    <location>
        <begin position="324"/>
        <end position="341"/>
    </location>
</feature>
<feature type="modified residue" description="4-aspartylphosphate" evidence="5">
    <location>
        <position position="717"/>
    </location>
</feature>
<accession>A0A3D8YDI5</accession>
<dbReference type="InterPro" id="IPR008979">
    <property type="entry name" value="Galactose-bd-like_sf"/>
</dbReference>
<keyword evidence="7" id="KW-0732">Signal</keyword>
<dbReference type="InterPro" id="IPR036890">
    <property type="entry name" value="HATPase_C_sf"/>
</dbReference>
<feature type="domain" description="Response regulatory" evidence="9">
    <location>
        <begin position="669"/>
        <end position="782"/>
    </location>
</feature>
<dbReference type="OrthoDB" id="9811889at2"/>
<evidence type="ECO:0000256" key="3">
    <source>
        <dbReference type="ARBA" id="ARBA00022553"/>
    </source>
</evidence>
<evidence type="ECO:0000256" key="5">
    <source>
        <dbReference type="PROSITE-ProRule" id="PRU00169"/>
    </source>
</evidence>
<evidence type="ECO:0000259" key="9">
    <source>
        <dbReference type="PROSITE" id="PS50110"/>
    </source>
</evidence>
<evidence type="ECO:0000313" key="10">
    <source>
        <dbReference type="EMBL" id="REA62511.1"/>
    </source>
</evidence>
<dbReference type="InterPro" id="IPR011006">
    <property type="entry name" value="CheY-like_superfamily"/>
</dbReference>
<evidence type="ECO:0000256" key="7">
    <source>
        <dbReference type="SAM" id="SignalP"/>
    </source>
</evidence>
<dbReference type="SUPFAM" id="SSF52172">
    <property type="entry name" value="CheY-like"/>
    <property type="match status" value="1"/>
</dbReference>
<dbReference type="InterPro" id="IPR036097">
    <property type="entry name" value="HisK_dim/P_sf"/>
</dbReference>
<keyword evidence="4" id="KW-0902">Two-component regulatory system</keyword>
<dbReference type="Pfam" id="PF00512">
    <property type="entry name" value="HisKA"/>
    <property type="match status" value="1"/>
</dbReference>
<feature type="transmembrane region" description="Helical" evidence="6">
    <location>
        <begin position="353"/>
        <end position="375"/>
    </location>
</feature>
<keyword evidence="6" id="KW-0472">Membrane</keyword>
<comment type="catalytic activity">
    <reaction evidence="1">
        <text>ATP + protein L-histidine = ADP + protein N-phospho-L-histidine.</text>
        <dbReference type="EC" id="2.7.13.3"/>
    </reaction>
</comment>
<dbReference type="SUPFAM" id="SSF55874">
    <property type="entry name" value="ATPase domain of HSP90 chaperone/DNA topoisomerase II/histidine kinase"/>
    <property type="match status" value="1"/>
</dbReference>
<dbReference type="CDD" id="cd00082">
    <property type="entry name" value="HisKA"/>
    <property type="match status" value="1"/>
</dbReference>
<dbReference type="Pfam" id="PF07695">
    <property type="entry name" value="7TMR-DISM_7TM"/>
    <property type="match status" value="1"/>
</dbReference>
<feature type="domain" description="Histidine kinase" evidence="8">
    <location>
        <begin position="426"/>
        <end position="647"/>
    </location>
</feature>
<dbReference type="Pfam" id="PF00072">
    <property type="entry name" value="Response_reg"/>
    <property type="match status" value="1"/>
</dbReference>
<name>A0A3D8YDI5_9BACT</name>
<dbReference type="InterPro" id="IPR003594">
    <property type="entry name" value="HATPase_dom"/>
</dbReference>
<dbReference type="Pfam" id="PF02518">
    <property type="entry name" value="HATPase_c"/>
    <property type="match status" value="1"/>
</dbReference>
<keyword evidence="6" id="KW-1133">Transmembrane helix</keyword>
<dbReference type="CDD" id="cd17546">
    <property type="entry name" value="REC_hyHK_CKI1_RcsC-like"/>
    <property type="match status" value="1"/>
</dbReference>
<dbReference type="Proteomes" id="UP000256373">
    <property type="component" value="Unassembled WGS sequence"/>
</dbReference>
<evidence type="ECO:0000256" key="4">
    <source>
        <dbReference type="ARBA" id="ARBA00023012"/>
    </source>
</evidence>
<feature type="transmembrane region" description="Helical" evidence="6">
    <location>
        <begin position="295"/>
        <end position="318"/>
    </location>
</feature>
<dbReference type="PROSITE" id="PS50109">
    <property type="entry name" value="HIS_KIN"/>
    <property type="match status" value="1"/>
</dbReference>
<dbReference type="InterPro" id="IPR011623">
    <property type="entry name" value="7TMR_DISM_rcpt_extracell_dom1"/>
</dbReference>
<feature type="transmembrane region" description="Helical" evidence="6">
    <location>
        <begin position="381"/>
        <end position="404"/>
    </location>
</feature>
<feature type="chain" id="PRO_5017662753" description="histidine kinase" evidence="7">
    <location>
        <begin position="20"/>
        <end position="784"/>
    </location>
</feature>
<gene>
    <name evidence="10" type="ORF">DSL64_09695</name>
</gene>
<comment type="caution">
    <text evidence="10">The sequence shown here is derived from an EMBL/GenBank/DDBJ whole genome shotgun (WGS) entry which is preliminary data.</text>
</comment>
<dbReference type="EC" id="2.7.13.3" evidence="2"/>
<dbReference type="SMART" id="SM00387">
    <property type="entry name" value="HATPase_c"/>
    <property type="match status" value="1"/>
</dbReference>
<feature type="transmembrane region" description="Helical" evidence="6">
    <location>
        <begin position="230"/>
        <end position="247"/>
    </location>
</feature>
<reference evidence="10 11" key="1">
    <citation type="submission" date="2018-07" db="EMBL/GenBank/DDBJ databases">
        <title>Dyadobacter roseus sp. nov., isolated from rose rhizosphere soil.</title>
        <authorList>
            <person name="Chen L."/>
        </authorList>
    </citation>
    <scope>NUCLEOTIDE SEQUENCE [LARGE SCALE GENOMIC DNA]</scope>
    <source>
        <strain evidence="10 11">RS19</strain>
    </source>
</reference>
<protein>
    <recommendedName>
        <fullName evidence="2">histidine kinase</fullName>
        <ecNumber evidence="2">2.7.13.3</ecNumber>
    </recommendedName>
</protein>
<dbReference type="RefSeq" id="WP_115830542.1">
    <property type="nucleotide sequence ID" value="NZ_QNUL01000005.1"/>
</dbReference>
<dbReference type="PANTHER" id="PTHR45339">
    <property type="entry name" value="HYBRID SIGNAL TRANSDUCTION HISTIDINE KINASE J"/>
    <property type="match status" value="1"/>
</dbReference>
<feature type="transmembrane region" description="Helical" evidence="6">
    <location>
        <begin position="204"/>
        <end position="223"/>
    </location>
</feature>
<dbReference type="SUPFAM" id="SSF47384">
    <property type="entry name" value="Homodimeric domain of signal transducing histidine kinase"/>
    <property type="match status" value="1"/>
</dbReference>
<sequence length="784" mass="88447">MNPGLKFLLTFLLTIAVYAQCFSEQEVTHSPLPDKGSVDLRQTDFNHEVVTLNGKWKFFWNTLLPPEAPEPYFEYTSFPELWHNLLWKQSEISSQGYATYKLTILLPDKRPRLSLEVPEMYCAYTLFVNGEKTVSNGSPGIDKETTKPYWSTQVVPLHSHEDTLHITLQVANFHHLKGGISKEIRIGSHNILQKQNQLDQAFDYFLTGCIIMGGFFFLGLYLFGSHDKSILYFALFCIFYSYRIVGAGKYSLQAILPDISWTISIHLEYLSLFLAVAMFALYTRYLYPEDAPQKILLGMAGICFAFALITAISPPILFTRLIDPFIFLVLIYIAFAVVIYWRAYRNKRTGAQYALISSAAIFIIIICVILEYYGIATPFPFILFTGYVTFFFCQSLILTFRFAFTLKKAKEDAELGLKTKGEFLSTMSHEIRTPLNSVIGMTHLMIRDNPRDDQKEQLDVLLFSANNLLNIVNDVLDFSTIEAGKIRFLMEPIDLKIITRNIISGYQAAANTDKIKFILELDEDLPQQVLGDKTRTAQIIGNLVHNAIKFTNEGHVKLSVQKLNRSADEITLKIAIEDTGIGIAPEKQKIIFDRFTQADSSSSRGFSGTGLGLSISKKILELQGINLELESEPGKGSVFSFVQKFQILEDKKTEVLPEPSLKSPLAGIKILVVEDNAMNILVLRNFLTRWGASFDIAKNGQEALNLLTSSHNIVLMDMHMPVMDGYEATRTLRSRGETVPIVALTASLALNAEEHIISIGINDIVLKPFAPDRLLEVILKYTRS</sequence>
<proteinExistence type="predicted"/>
<dbReference type="SMART" id="SM00448">
    <property type="entry name" value="REC"/>
    <property type="match status" value="1"/>
</dbReference>
<dbReference type="Gene3D" id="2.60.120.260">
    <property type="entry name" value="Galactose-binding domain-like"/>
    <property type="match status" value="1"/>
</dbReference>
<dbReference type="SUPFAM" id="SSF49785">
    <property type="entry name" value="Galactose-binding domain-like"/>
    <property type="match status" value="1"/>
</dbReference>
<dbReference type="PANTHER" id="PTHR45339:SF1">
    <property type="entry name" value="HYBRID SIGNAL TRANSDUCTION HISTIDINE KINASE J"/>
    <property type="match status" value="1"/>
</dbReference>
<dbReference type="Gene3D" id="1.10.287.130">
    <property type="match status" value="1"/>
</dbReference>
<keyword evidence="11" id="KW-1185">Reference proteome</keyword>
<dbReference type="SMART" id="SM00388">
    <property type="entry name" value="HisKA"/>
    <property type="match status" value="1"/>
</dbReference>
<dbReference type="Gene3D" id="3.40.50.2300">
    <property type="match status" value="1"/>
</dbReference>
<dbReference type="Gene3D" id="3.30.565.10">
    <property type="entry name" value="Histidine kinase-like ATPase, C-terminal domain"/>
    <property type="match status" value="1"/>
</dbReference>
<dbReference type="InterPro" id="IPR001789">
    <property type="entry name" value="Sig_transdc_resp-reg_receiver"/>
</dbReference>
<dbReference type="GO" id="GO:0000155">
    <property type="term" value="F:phosphorelay sensor kinase activity"/>
    <property type="evidence" value="ECO:0007669"/>
    <property type="project" value="InterPro"/>
</dbReference>
<dbReference type="FunFam" id="3.30.565.10:FF:000010">
    <property type="entry name" value="Sensor histidine kinase RcsC"/>
    <property type="match status" value="1"/>
</dbReference>
<dbReference type="InterPro" id="IPR003661">
    <property type="entry name" value="HisK_dim/P_dom"/>
</dbReference>
<feature type="signal peptide" evidence="7">
    <location>
        <begin position="1"/>
        <end position="19"/>
    </location>
</feature>
<evidence type="ECO:0000256" key="1">
    <source>
        <dbReference type="ARBA" id="ARBA00000085"/>
    </source>
</evidence>
<organism evidence="10 11">
    <name type="scientific">Dyadobacter luteus</name>
    <dbReference type="NCBI Taxonomy" id="2259619"/>
    <lineage>
        <taxon>Bacteria</taxon>
        <taxon>Pseudomonadati</taxon>
        <taxon>Bacteroidota</taxon>
        <taxon>Cytophagia</taxon>
        <taxon>Cytophagales</taxon>
        <taxon>Spirosomataceae</taxon>
        <taxon>Dyadobacter</taxon>
    </lineage>
</organism>
<evidence type="ECO:0000313" key="11">
    <source>
        <dbReference type="Proteomes" id="UP000256373"/>
    </source>
</evidence>
<dbReference type="PROSITE" id="PS50110">
    <property type="entry name" value="RESPONSE_REGULATORY"/>
    <property type="match status" value="1"/>
</dbReference>
<dbReference type="PRINTS" id="PR00344">
    <property type="entry name" value="BCTRLSENSOR"/>
</dbReference>
<evidence type="ECO:0000256" key="6">
    <source>
        <dbReference type="SAM" id="Phobius"/>
    </source>
</evidence>
<dbReference type="CDD" id="cd16922">
    <property type="entry name" value="HATPase_EvgS-ArcB-TorS-like"/>
    <property type="match status" value="1"/>
</dbReference>
<dbReference type="AlphaFoldDB" id="A0A3D8YDI5"/>
<feature type="transmembrane region" description="Helical" evidence="6">
    <location>
        <begin position="259"/>
        <end position="283"/>
    </location>
</feature>
<dbReference type="InterPro" id="IPR004358">
    <property type="entry name" value="Sig_transdc_His_kin-like_C"/>
</dbReference>
<evidence type="ECO:0000256" key="2">
    <source>
        <dbReference type="ARBA" id="ARBA00012438"/>
    </source>
</evidence>
<dbReference type="InterPro" id="IPR005467">
    <property type="entry name" value="His_kinase_dom"/>
</dbReference>
<keyword evidence="3 5" id="KW-0597">Phosphoprotein</keyword>